<gene>
    <name evidence="3" type="ordered locus">Rfer_2578</name>
</gene>
<sequence>MKKFLTIFAVAAAIFGAPASQASPVTFTAILDGPSEAVPNASPGTGNATVIIDAALHTMDVSATFSGLVGTTTASHIHCCTAIPDSGAAGVATTTPTFTGFPLGVTAGSYSHLFDMTDAGSYNPTFITAQGGISQAEAALFAGMFADSAYFNIHTTQFPGGEIRGFLHAVQAVPEPGSLALLGLGLAGLALSRRNHRTSLH</sequence>
<proteinExistence type="predicted"/>
<dbReference type="KEGG" id="rfr:Rfer_2578"/>
<evidence type="ECO:0000313" key="3">
    <source>
        <dbReference type="EMBL" id="ABD70295.1"/>
    </source>
</evidence>
<protein>
    <recommendedName>
        <fullName evidence="2">CHRD domain-containing protein</fullName>
    </recommendedName>
</protein>
<dbReference type="Pfam" id="PF07589">
    <property type="entry name" value="PEP-CTERM"/>
    <property type="match status" value="1"/>
</dbReference>
<dbReference type="AlphaFoldDB" id="Q21VA8"/>
<dbReference type="RefSeq" id="WP_011464863.1">
    <property type="nucleotide sequence ID" value="NC_007908.1"/>
</dbReference>
<dbReference type="HOGENOM" id="CLU_117629_0_0_4"/>
<accession>Q21VA8</accession>
<dbReference type="NCBIfam" id="TIGR02595">
    <property type="entry name" value="PEP_CTERM"/>
    <property type="match status" value="1"/>
</dbReference>
<keyword evidence="1" id="KW-0732">Signal</keyword>
<dbReference type="EMBL" id="CP000267">
    <property type="protein sequence ID" value="ABD70295.1"/>
    <property type="molecule type" value="Genomic_DNA"/>
</dbReference>
<organism evidence="3 4">
    <name type="scientific">Albidiferax ferrireducens (strain ATCC BAA-621 / DSM 15236 / T118)</name>
    <name type="common">Rhodoferax ferrireducens</name>
    <dbReference type="NCBI Taxonomy" id="338969"/>
    <lineage>
        <taxon>Bacteria</taxon>
        <taxon>Pseudomonadati</taxon>
        <taxon>Pseudomonadota</taxon>
        <taxon>Betaproteobacteria</taxon>
        <taxon>Burkholderiales</taxon>
        <taxon>Comamonadaceae</taxon>
        <taxon>Rhodoferax</taxon>
    </lineage>
</organism>
<dbReference type="STRING" id="338969.Rfer_2578"/>
<dbReference type="InterPro" id="IPR013424">
    <property type="entry name" value="Ice-binding_C"/>
</dbReference>
<dbReference type="eggNOG" id="ENOG5032CS2">
    <property type="taxonomic scope" value="Bacteria"/>
</dbReference>
<feature type="signal peptide" evidence="1">
    <location>
        <begin position="1"/>
        <end position="22"/>
    </location>
</feature>
<feature type="domain" description="CHRD" evidence="2">
    <location>
        <begin position="23"/>
        <end position="172"/>
    </location>
</feature>
<keyword evidence="4" id="KW-1185">Reference proteome</keyword>
<dbReference type="PROSITE" id="PS50933">
    <property type="entry name" value="CHRD"/>
    <property type="match status" value="1"/>
</dbReference>
<evidence type="ECO:0000313" key="4">
    <source>
        <dbReference type="Proteomes" id="UP000008332"/>
    </source>
</evidence>
<feature type="chain" id="PRO_5004200921" description="CHRD domain-containing protein" evidence="1">
    <location>
        <begin position="23"/>
        <end position="201"/>
    </location>
</feature>
<reference evidence="4" key="1">
    <citation type="submission" date="2006-02" db="EMBL/GenBank/DDBJ databases">
        <title>Complete sequence of chromosome of Rhodoferax ferrireducens DSM 15236.</title>
        <authorList>
            <person name="Copeland A."/>
            <person name="Lucas S."/>
            <person name="Lapidus A."/>
            <person name="Barry K."/>
            <person name="Detter J.C."/>
            <person name="Glavina del Rio T."/>
            <person name="Hammon N."/>
            <person name="Israni S."/>
            <person name="Pitluck S."/>
            <person name="Brettin T."/>
            <person name="Bruce D."/>
            <person name="Han C."/>
            <person name="Tapia R."/>
            <person name="Gilna P."/>
            <person name="Kiss H."/>
            <person name="Schmutz J."/>
            <person name="Larimer F."/>
            <person name="Land M."/>
            <person name="Kyrpides N."/>
            <person name="Ivanova N."/>
            <person name="Richardson P."/>
        </authorList>
    </citation>
    <scope>NUCLEOTIDE SEQUENCE [LARGE SCALE GENOMIC DNA]</scope>
    <source>
        <strain evidence="4">ATCC BAA-621 / DSM 15236 / T118</strain>
    </source>
</reference>
<name>Q21VA8_ALBFT</name>
<dbReference type="SMART" id="SM00754">
    <property type="entry name" value="CHRD"/>
    <property type="match status" value="1"/>
</dbReference>
<evidence type="ECO:0000259" key="2">
    <source>
        <dbReference type="PROSITE" id="PS50933"/>
    </source>
</evidence>
<dbReference type="Proteomes" id="UP000008332">
    <property type="component" value="Chromosome"/>
</dbReference>
<evidence type="ECO:0000256" key="1">
    <source>
        <dbReference type="SAM" id="SignalP"/>
    </source>
</evidence>
<dbReference type="InterPro" id="IPR010895">
    <property type="entry name" value="CHRD"/>
</dbReference>
<dbReference type="Pfam" id="PF07452">
    <property type="entry name" value="CHRD"/>
    <property type="match status" value="1"/>
</dbReference>
<dbReference type="OrthoDB" id="571052at2"/>